<feature type="non-terminal residue" evidence="1">
    <location>
        <position position="1"/>
    </location>
</feature>
<accession>A0ACC1HTL6</accession>
<organism evidence="1 2">
    <name type="scientific">Spiromyces aspiralis</name>
    <dbReference type="NCBI Taxonomy" id="68401"/>
    <lineage>
        <taxon>Eukaryota</taxon>
        <taxon>Fungi</taxon>
        <taxon>Fungi incertae sedis</taxon>
        <taxon>Zoopagomycota</taxon>
        <taxon>Kickxellomycotina</taxon>
        <taxon>Kickxellomycetes</taxon>
        <taxon>Kickxellales</taxon>
        <taxon>Kickxellaceae</taxon>
        <taxon>Spiromyces</taxon>
    </lineage>
</organism>
<dbReference type="Proteomes" id="UP001145114">
    <property type="component" value="Unassembled WGS sequence"/>
</dbReference>
<evidence type="ECO:0000313" key="1">
    <source>
        <dbReference type="EMBL" id="KAJ1679904.1"/>
    </source>
</evidence>
<keyword evidence="2" id="KW-1185">Reference proteome</keyword>
<protein>
    <submittedName>
        <fullName evidence="1">Uncharacterized protein</fullName>
    </submittedName>
</protein>
<name>A0ACC1HTL6_9FUNG</name>
<comment type="caution">
    <text evidence="1">The sequence shown here is derived from an EMBL/GenBank/DDBJ whole genome shotgun (WGS) entry which is preliminary data.</text>
</comment>
<reference evidence="1" key="1">
    <citation type="submission" date="2022-06" db="EMBL/GenBank/DDBJ databases">
        <title>Phylogenomic reconstructions and comparative analyses of Kickxellomycotina fungi.</title>
        <authorList>
            <person name="Reynolds N.K."/>
            <person name="Stajich J.E."/>
            <person name="Barry K."/>
            <person name="Grigoriev I.V."/>
            <person name="Crous P."/>
            <person name="Smith M.E."/>
        </authorList>
    </citation>
    <scope>NUCLEOTIDE SEQUENCE</scope>
    <source>
        <strain evidence="1">RSA 2271</strain>
    </source>
</reference>
<dbReference type="EMBL" id="JAMZIH010000124">
    <property type="protein sequence ID" value="KAJ1679904.1"/>
    <property type="molecule type" value="Genomic_DNA"/>
</dbReference>
<sequence>ACLKVGANQIEENNYLAAFTNQCDIIFAAIIAFCGKDYLVTFNSYEYDKSKLEWVQRAEFPSDGHEFSLTLSEVIGLVERSSKRARGKGKRGGGS</sequence>
<proteinExistence type="predicted"/>
<gene>
    <name evidence="1" type="ORF">EV182_001085</name>
</gene>
<evidence type="ECO:0000313" key="2">
    <source>
        <dbReference type="Proteomes" id="UP001145114"/>
    </source>
</evidence>